<name>A0AAV7GVK6_DENCH</name>
<gene>
    <name evidence="1" type="ORF">IEQ34_010768</name>
</gene>
<comment type="caution">
    <text evidence="1">The sequence shown here is derived from an EMBL/GenBank/DDBJ whole genome shotgun (WGS) entry which is preliminary data.</text>
</comment>
<evidence type="ECO:0000313" key="1">
    <source>
        <dbReference type="EMBL" id="KAH0460105.1"/>
    </source>
</evidence>
<accession>A0AAV7GVK6</accession>
<dbReference type="EMBL" id="JAGFBR010000010">
    <property type="protein sequence ID" value="KAH0460105.1"/>
    <property type="molecule type" value="Genomic_DNA"/>
</dbReference>
<proteinExistence type="predicted"/>
<keyword evidence="2" id="KW-1185">Reference proteome</keyword>
<dbReference type="Proteomes" id="UP000775213">
    <property type="component" value="Unassembled WGS sequence"/>
</dbReference>
<dbReference type="AlphaFoldDB" id="A0AAV7GVK6"/>
<organism evidence="1 2">
    <name type="scientific">Dendrobium chrysotoxum</name>
    <name type="common">Orchid</name>
    <dbReference type="NCBI Taxonomy" id="161865"/>
    <lineage>
        <taxon>Eukaryota</taxon>
        <taxon>Viridiplantae</taxon>
        <taxon>Streptophyta</taxon>
        <taxon>Embryophyta</taxon>
        <taxon>Tracheophyta</taxon>
        <taxon>Spermatophyta</taxon>
        <taxon>Magnoliopsida</taxon>
        <taxon>Liliopsida</taxon>
        <taxon>Asparagales</taxon>
        <taxon>Orchidaceae</taxon>
        <taxon>Epidendroideae</taxon>
        <taxon>Malaxideae</taxon>
        <taxon>Dendrobiinae</taxon>
        <taxon>Dendrobium</taxon>
    </lineage>
</organism>
<sequence length="144" mass="17095">MFAKEIKKENEIIKLTGLKKDECLQLLNSHAFAGSPLVAKVIGGVLKDNLDESHWRTVQKKKQFIWSEFYQFHLRTELYSSAKTSTKLFCVLLHSECGLHRVSFSHLKELLWRSLLNYSKHREAYAYYTYLLHAWKRYQSRLKI</sequence>
<reference evidence="1 2" key="1">
    <citation type="journal article" date="2021" name="Hortic Res">
        <title>Chromosome-scale assembly of the Dendrobium chrysotoxum genome enhances the understanding of orchid evolution.</title>
        <authorList>
            <person name="Zhang Y."/>
            <person name="Zhang G.Q."/>
            <person name="Zhang D."/>
            <person name="Liu X.D."/>
            <person name="Xu X.Y."/>
            <person name="Sun W.H."/>
            <person name="Yu X."/>
            <person name="Zhu X."/>
            <person name="Wang Z.W."/>
            <person name="Zhao X."/>
            <person name="Zhong W.Y."/>
            <person name="Chen H."/>
            <person name="Yin W.L."/>
            <person name="Huang T."/>
            <person name="Niu S.C."/>
            <person name="Liu Z.J."/>
        </authorList>
    </citation>
    <scope>NUCLEOTIDE SEQUENCE [LARGE SCALE GENOMIC DNA]</scope>
    <source>
        <strain evidence="1">Lindl</strain>
    </source>
</reference>
<protein>
    <submittedName>
        <fullName evidence="1">Uncharacterized protein</fullName>
    </submittedName>
</protein>
<evidence type="ECO:0000313" key="2">
    <source>
        <dbReference type="Proteomes" id="UP000775213"/>
    </source>
</evidence>